<dbReference type="PANTHER" id="PTHR12697:SF5">
    <property type="entry name" value="DEOXYHYPUSINE HYDROXYLASE"/>
    <property type="match status" value="1"/>
</dbReference>
<evidence type="ECO:0000256" key="6">
    <source>
        <dbReference type="ARBA" id="ARBA00023004"/>
    </source>
</evidence>
<evidence type="ECO:0000256" key="7">
    <source>
        <dbReference type="ARBA" id="ARBA00023033"/>
    </source>
</evidence>
<keyword evidence="6 9" id="KW-0408">Iron</keyword>
<evidence type="ECO:0000313" key="10">
    <source>
        <dbReference type="Proteomes" id="UP000095284"/>
    </source>
</evidence>
<dbReference type="InterPro" id="IPR004155">
    <property type="entry name" value="PBS_lyase_HEAT"/>
</dbReference>
<keyword evidence="4" id="KW-0677">Repeat</keyword>
<keyword evidence="3 9" id="KW-0479">Metal-binding</keyword>
<comment type="similarity">
    <text evidence="9">Belongs to the deoxyhypusine hydroxylase family.</text>
</comment>
<feature type="binding site" evidence="9">
    <location>
        <position position="89"/>
    </location>
    <ligand>
        <name>Fe cation</name>
        <dbReference type="ChEBI" id="CHEBI:24875"/>
        <label>1</label>
    </ligand>
</feature>
<dbReference type="HAMAP" id="MF_03101">
    <property type="entry name" value="Deoxyhypusine_hydroxylase"/>
    <property type="match status" value="1"/>
</dbReference>
<comment type="pathway">
    <text evidence="2 9">Protein modification; eIF5A hypusination.</text>
</comment>
<dbReference type="eggNOG" id="KOG0567">
    <property type="taxonomic scope" value="Eukaryota"/>
</dbReference>
<protein>
    <recommendedName>
        <fullName evidence="9">Deoxyhypusine hydroxylase</fullName>
        <shortName evidence="9">DOHH</shortName>
        <ecNumber evidence="9">1.14.99.29</ecNumber>
    </recommendedName>
    <alternativeName>
        <fullName evidence="9">Deoxyhypusine dioxygenase</fullName>
    </alternativeName>
    <alternativeName>
        <fullName evidence="9">Deoxyhypusine monooxygenase</fullName>
    </alternativeName>
</protein>
<evidence type="ECO:0000256" key="4">
    <source>
        <dbReference type="ARBA" id="ARBA00022737"/>
    </source>
</evidence>
<feature type="binding site" evidence="9">
    <location>
        <position position="239"/>
    </location>
    <ligand>
        <name>Fe cation</name>
        <dbReference type="ChEBI" id="CHEBI:24875"/>
        <label>2</label>
    </ligand>
</feature>
<dbReference type="InterPro" id="IPR016024">
    <property type="entry name" value="ARM-type_fold"/>
</dbReference>
<dbReference type="Pfam" id="PF13646">
    <property type="entry name" value="HEAT_2"/>
    <property type="match status" value="1"/>
</dbReference>
<dbReference type="Proteomes" id="UP000095284">
    <property type="component" value="Unplaced"/>
</dbReference>
<feature type="binding site" evidence="9">
    <location>
        <position position="121"/>
    </location>
    <ligand>
        <name>Fe cation</name>
        <dbReference type="ChEBI" id="CHEBI:24875"/>
        <label>1</label>
    </ligand>
</feature>
<proteinExistence type="inferred from homology"/>
<keyword evidence="5 9" id="KW-0560">Oxidoreductase</keyword>
<feature type="binding site" evidence="9">
    <location>
        <position position="272"/>
    </location>
    <ligand>
        <name>Fe cation</name>
        <dbReference type="ChEBI" id="CHEBI:24875"/>
        <label>2</label>
    </ligand>
</feature>
<dbReference type="GO" id="GO:0019135">
    <property type="term" value="F:deoxyhypusine monooxygenase activity"/>
    <property type="evidence" value="ECO:0007669"/>
    <property type="project" value="UniProtKB-UniRule"/>
</dbReference>
<feature type="binding site" evidence="9">
    <location>
        <position position="273"/>
    </location>
    <ligand>
        <name>Fe cation</name>
        <dbReference type="ChEBI" id="CHEBI:24875"/>
        <label>2</label>
    </ligand>
</feature>
<evidence type="ECO:0000256" key="2">
    <source>
        <dbReference type="ARBA" id="ARBA00005041"/>
    </source>
</evidence>
<dbReference type="UniPathway" id="UPA00354"/>
<organism evidence="10 11">
    <name type="scientific">Bursaphelenchus xylophilus</name>
    <name type="common">Pinewood nematode worm</name>
    <name type="synonym">Aphelenchoides xylophilus</name>
    <dbReference type="NCBI Taxonomy" id="6326"/>
    <lineage>
        <taxon>Eukaryota</taxon>
        <taxon>Metazoa</taxon>
        <taxon>Ecdysozoa</taxon>
        <taxon>Nematoda</taxon>
        <taxon>Chromadorea</taxon>
        <taxon>Rhabditida</taxon>
        <taxon>Tylenchina</taxon>
        <taxon>Tylenchomorpha</taxon>
        <taxon>Aphelenchoidea</taxon>
        <taxon>Aphelenchoididae</taxon>
        <taxon>Bursaphelenchus</taxon>
    </lineage>
</organism>
<dbReference type="InterPro" id="IPR027517">
    <property type="entry name" value="Deoxyhypusine_hydroxylase"/>
</dbReference>
<dbReference type="PANTHER" id="PTHR12697">
    <property type="entry name" value="PBS LYASE HEAT-LIKE PROTEIN"/>
    <property type="match status" value="1"/>
</dbReference>
<name>A0A1I7S8J8_BURXY</name>
<evidence type="ECO:0000313" key="11">
    <source>
        <dbReference type="WBParaSite" id="BXY_0934100.1"/>
    </source>
</evidence>
<keyword evidence="7 9" id="KW-0503">Monooxygenase</keyword>
<accession>A0A1I7S8J8</accession>
<dbReference type="InterPro" id="IPR011989">
    <property type="entry name" value="ARM-like"/>
</dbReference>
<comment type="function">
    <text evidence="9">Catalyzes the hydroxylation of the N(6)-(4-aminobutyl)-L-lysine intermediate to form hypusine, an essential post-translational modification only found in mature eIF-5A factor.</text>
</comment>
<reference evidence="11" key="1">
    <citation type="submission" date="2016-11" db="UniProtKB">
        <authorList>
            <consortium name="WormBaseParasite"/>
        </authorList>
    </citation>
    <scope>IDENTIFICATION</scope>
</reference>
<dbReference type="Gene3D" id="1.25.10.10">
    <property type="entry name" value="Leucine-rich Repeat Variant"/>
    <property type="match status" value="2"/>
</dbReference>
<evidence type="ECO:0000256" key="8">
    <source>
        <dbReference type="ARBA" id="ARBA00023256"/>
    </source>
</evidence>
<keyword evidence="8 9" id="KW-0386">Hypusine biosynthesis</keyword>
<evidence type="ECO:0000256" key="3">
    <source>
        <dbReference type="ARBA" id="ARBA00022723"/>
    </source>
</evidence>
<evidence type="ECO:0000256" key="1">
    <source>
        <dbReference type="ARBA" id="ARBA00000068"/>
    </source>
</evidence>
<dbReference type="Pfam" id="PF03130">
    <property type="entry name" value="HEAT_PBS"/>
    <property type="match status" value="1"/>
</dbReference>
<comment type="catalytic activity">
    <reaction evidence="1 9">
        <text>[eIF5A protein]-deoxyhypusine + AH2 + O2 = [eIF5A protein]-hypusine + A + H2O</text>
        <dbReference type="Rhea" id="RHEA:14101"/>
        <dbReference type="Rhea" id="RHEA-COMP:10144"/>
        <dbReference type="Rhea" id="RHEA-COMP:12592"/>
        <dbReference type="ChEBI" id="CHEBI:13193"/>
        <dbReference type="ChEBI" id="CHEBI:15377"/>
        <dbReference type="ChEBI" id="CHEBI:15379"/>
        <dbReference type="ChEBI" id="CHEBI:17499"/>
        <dbReference type="ChEBI" id="CHEBI:82657"/>
        <dbReference type="ChEBI" id="CHEBI:91175"/>
        <dbReference type="EC" id="1.14.99.29"/>
    </reaction>
</comment>
<dbReference type="SMART" id="SM00567">
    <property type="entry name" value="EZ_HEAT"/>
    <property type="match status" value="6"/>
</dbReference>
<dbReference type="GO" id="GO:0046872">
    <property type="term" value="F:metal ion binding"/>
    <property type="evidence" value="ECO:0007669"/>
    <property type="project" value="UniProtKB-KW"/>
</dbReference>
<comment type="cofactor">
    <cofactor evidence="9">
        <name>Fe(2+)</name>
        <dbReference type="ChEBI" id="CHEBI:29033"/>
    </cofactor>
    <text evidence="9">Binds 2 Fe(2+) ions per subunit.</text>
</comment>
<sequence>MSLLEEEFPQIFIFLPAKKMADVLPPPGQYPEGISLEYVDKTGRILNDPNESLASRFRALFVLRNLKDDRSVFYIGKAFNDDSALLKHELAYCLGQMQNKSAIPVLVETLKDVKQDPMVRHEAGEALGAIGDGSVLDLLKEYSSDPVVEVAETCQLAAARLEWTLNGGKDASSAYDSVDPTPAADSEDVSELGKVLIDEMKPLWERYRAMFKLRNLNSPESIKALAQGMYCEDSALFRHEVAYVLGQIQSPLAITELSDRLRKADENCMVRHECAEALGAIATPECEELLKEYAKDNERVVRESCEVALDMAEYENSENFQYAK</sequence>
<dbReference type="FunFam" id="1.25.10.10:FF:000099">
    <property type="entry name" value="Deoxyhypusine hydroxylase"/>
    <property type="match status" value="1"/>
</dbReference>
<evidence type="ECO:0000256" key="5">
    <source>
        <dbReference type="ARBA" id="ARBA00023002"/>
    </source>
</evidence>
<dbReference type="AlphaFoldDB" id="A0A1I7S8J8"/>
<dbReference type="EC" id="1.14.99.29" evidence="9"/>
<feature type="binding site" evidence="9">
    <location>
        <position position="88"/>
    </location>
    <ligand>
        <name>Fe cation</name>
        <dbReference type="ChEBI" id="CHEBI:24875"/>
        <label>1</label>
    </ligand>
</feature>
<evidence type="ECO:0000256" key="9">
    <source>
        <dbReference type="HAMAP-Rule" id="MF_03101"/>
    </source>
</evidence>
<feature type="binding site" evidence="9">
    <location>
        <position position="240"/>
    </location>
    <ligand>
        <name>Fe cation</name>
        <dbReference type="ChEBI" id="CHEBI:24875"/>
        <label>2</label>
    </ligand>
</feature>
<dbReference type="WBParaSite" id="BXY_0934100.1">
    <property type="protein sequence ID" value="BXY_0934100.1"/>
    <property type="gene ID" value="BXY_0934100"/>
</dbReference>
<feature type="binding site" evidence="9">
    <location>
        <position position="122"/>
    </location>
    <ligand>
        <name>Fe cation</name>
        <dbReference type="ChEBI" id="CHEBI:24875"/>
        <label>1</label>
    </ligand>
</feature>
<dbReference type="SUPFAM" id="SSF48371">
    <property type="entry name" value="ARM repeat"/>
    <property type="match status" value="1"/>
</dbReference>